<dbReference type="Pfam" id="PF07695">
    <property type="entry name" value="7TMR-DISM_7TM"/>
    <property type="match status" value="1"/>
</dbReference>
<dbReference type="CDD" id="cd01949">
    <property type="entry name" value="GGDEF"/>
    <property type="match status" value="1"/>
</dbReference>
<evidence type="ECO:0000313" key="7">
    <source>
        <dbReference type="Proteomes" id="UP000594459"/>
    </source>
</evidence>
<feature type="transmembrane region" description="Helical" evidence="3">
    <location>
        <begin position="197"/>
        <end position="220"/>
    </location>
</feature>
<keyword evidence="7" id="KW-1185">Reference proteome</keyword>
<dbReference type="InterPro" id="IPR043128">
    <property type="entry name" value="Rev_trsase/Diguanyl_cyclase"/>
</dbReference>
<reference evidence="6 7" key="1">
    <citation type="submission" date="2020-11" db="EMBL/GenBank/DDBJ databases">
        <title>The genome sequence of Erythrobacter sp. 6D36.</title>
        <authorList>
            <person name="Liu Y."/>
        </authorList>
    </citation>
    <scope>NUCLEOTIDE SEQUENCE [LARGE SCALE GENOMIC DNA]</scope>
    <source>
        <strain evidence="6 7">6D36</strain>
    </source>
</reference>
<dbReference type="GO" id="GO:0052621">
    <property type="term" value="F:diguanylate cyclase activity"/>
    <property type="evidence" value="ECO:0007669"/>
    <property type="project" value="UniProtKB-EC"/>
</dbReference>
<keyword evidence="4" id="KW-0732">Signal</keyword>
<dbReference type="PANTHER" id="PTHR45138:SF9">
    <property type="entry name" value="DIGUANYLATE CYCLASE DGCM-RELATED"/>
    <property type="match status" value="1"/>
</dbReference>
<dbReference type="RefSeq" id="WP_200981890.1">
    <property type="nucleotide sequence ID" value="NZ_CP064654.1"/>
</dbReference>
<dbReference type="SMART" id="SM00267">
    <property type="entry name" value="GGDEF"/>
    <property type="match status" value="1"/>
</dbReference>
<feature type="transmembrane region" description="Helical" evidence="3">
    <location>
        <begin position="168"/>
        <end position="185"/>
    </location>
</feature>
<comment type="catalytic activity">
    <reaction evidence="2">
        <text>2 GTP = 3',3'-c-di-GMP + 2 diphosphate</text>
        <dbReference type="Rhea" id="RHEA:24898"/>
        <dbReference type="ChEBI" id="CHEBI:33019"/>
        <dbReference type="ChEBI" id="CHEBI:37565"/>
        <dbReference type="ChEBI" id="CHEBI:58805"/>
        <dbReference type="EC" id="2.7.7.65"/>
    </reaction>
</comment>
<feature type="signal peptide" evidence="4">
    <location>
        <begin position="1"/>
        <end position="22"/>
    </location>
</feature>
<feature type="transmembrane region" description="Helical" evidence="3">
    <location>
        <begin position="352"/>
        <end position="372"/>
    </location>
</feature>
<sequence length="569" mass="61889">MYRIIGILLASLLALCGVEAMAAPTSSQERCSLTLDSAPAASALASLAGWHCPAEFSVEPERFQVLRIDLSSTPDRGSLKHAISRKADFSSLTFVTVDQAGAIRMTRSVFADGQQAFLDRQFSLPVPVITDQTQTFYAIMEGGTETMPLDYLRLEHRLPGSSAEDRNVLLVFALVIGVLLMPMLIDAGVYHVLRERFSLFHIAMIGSTLVHLVTVSGLNIPLFALDLPTSRMLGVASFGGILIAANLFTGAFLEHEYLPRNAAKIFRLQAALVALATLLHSPHLPALGSLPATVFYVACFATSPYFVWATWQAWRKGSRSARFLAIGFAPLVIVGLIRTVSHLVPGMPTYDAGALFLLGVVLEVVATTFGVADRFLVLRHERDKVKAEAEGLAQQARHDPLTGVLNRRAMTDDFAGLVAKGYTSVALLDLDRFKSINDEFGHAMGDEVLKASAQALSGDAEARVVRMGGEEFLLLLRGPDARQRAEARRRAITARILAEIDGLDRPVTASMGFLDFSAVIGESEIDFATIYSRADQLLYSAKCDGRNRMVHERLELFQPQVDQRGAAAA</sequence>
<feature type="transmembrane region" description="Helical" evidence="3">
    <location>
        <begin position="232"/>
        <end position="253"/>
    </location>
</feature>
<feature type="domain" description="GGDEF" evidence="5">
    <location>
        <begin position="421"/>
        <end position="554"/>
    </location>
</feature>
<dbReference type="InterPro" id="IPR000160">
    <property type="entry name" value="GGDEF_dom"/>
</dbReference>
<keyword evidence="3" id="KW-0812">Transmembrane</keyword>
<dbReference type="KEGG" id="qso:IRL76_13820"/>
<evidence type="ECO:0000256" key="2">
    <source>
        <dbReference type="ARBA" id="ARBA00034247"/>
    </source>
</evidence>
<dbReference type="Pfam" id="PF00990">
    <property type="entry name" value="GGDEF"/>
    <property type="match status" value="1"/>
</dbReference>
<dbReference type="EMBL" id="CP064654">
    <property type="protein sequence ID" value="QPC98885.1"/>
    <property type="molecule type" value="Genomic_DNA"/>
</dbReference>
<feature type="chain" id="PRO_5032919193" description="diguanylate cyclase" evidence="4">
    <location>
        <begin position="23"/>
        <end position="569"/>
    </location>
</feature>
<dbReference type="InterPro" id="IPR050469">
    <property type="entry name" value="Diguanylate_Cyclase"/>
</dbReference>
<keyword evidence="3" id="KW-0472">Membrane</keyword>
<feature type="transmembrane region" description="Helical" evidence="3">
    <location>
        <begin position="265"/>
        <end position="284"/>
    </location>
</feature>
<evidence type="ECO:0000256" key="3">
    <source>
        <dbReference type="SAM" id="Phobius"/>
    </source>
</evidence>
<evidence type="ECO:0000313" key="6">
    <source>
        <dbReference type="EMBL" id="QPC98885.1"/>
    </source>
</evidence>
<protein>
    <recommendedName>
        <fullName evidence="1">diguanylate cyclase</fullName>
        <ecNumber evidence="1">2.7.7.65</ecNumber>
    </recommendedName>
</protein>
<dbReference type="EC" id="2.7.7.65" evidence="1"/>
<dbReference type="AlphaFoldDB" id="A0A7S8F1W7"/>
<accession>A0A7S8F1W7</accession>
<evidence type="ECO:0000256" key="4">
    <source>
        <dbReference type="SAM" id="SignalP"/>
    </source>
</evidence>
<dbReference type="NCBIfam" id="TIGR00254">
    <property type="entry name" value="GGDEF"/>
    <property type="match status" value="1"/>
</dbReference>
<dbReference type="PROSITE" id="PS50887">
    <property type="entry name" value="GGDEF"/>
    <property type="match status" value="1"/>
</dbReference>
<dbReference type="Proteomes" id="UP000594459">
    <property type="component" value="Chromosome"/>
</dbReference>
<evidence type="ECO:0000256" key="1">
    <source>
        <dbReference type="ARBA" id="ARBA00012528"/>
    </source>
</evidence>
<feature type="transmembrane region" description="Helical" evidence="3">
    <location>
        <begin position="323"/>
        <end position="340"/>
    </location>
</feature>
<feature type="transmembrane region" description="Helical" evidence="3">
    <location>
        <begin position="290"/>
        <end position="311"/>
    </location>
</feature>
<organism evidence="6 7">
    <name type="scientific">Qipengyuania soli</name>
    <dbReference type="NCBI Taxonomy" id="2782568"/>
    <lineage>
        <taxon>Bacteria</taxon>
        <taxon>Pseudomonadati</taxon>
        <taxon>Pseudomonadota</taxon>
        <taxon>Alphaproteobacteria</taxon>
        <taxon>Sphingomonadales</taxon>
        <taxon>Erythrobacteraceae</taxon>
        <taxon>Qipengyuania</taxon>
    </lineage>
</organism>
<name>A0A7S8F1W7_9SPHN</name>
<proteinExistence type="predicted"/>
<evidence type="ECO:0000259" key="5">
    <source>
        <dbReference type="PROSITE" id="PS50887"/>
    </source>
</evidence>
<dbReference type="SUPFAM" id="SSF55073">
    <property type="entry name" value="Nucleotide cyclase"/>
    <property type="match status" value="1"/>
</dbReference>
<dbReference type="InterPro" id="IPR011623">
    <property type="entry name" value="7TMR_DISM_rcpt_extracell_dom1"/>
</dbReference>
<dbReference type="PANTHER" id="PTHR45138">
    <property type="entry name" value="REGULATORY COMPONENTS OF SENSORY TRANSDUCTION SYSTEM"/>
    <property type="match status" value="1"/>
</dbReference>
<keyword evidence="3" id="KW-1133">Transmembrane helix</keyword>
<dbReference type="InterPro" id="IPR029787">
    <property type="entry name" value="Nucleotide_cyclase"/>
</dbReference>
<gene>
    <name evidence="6" type="ORF">IRL76_13820</name>
</gene>
<dbReference type="Gene3D" id="3.30.70.270">
    <property type="match status" value="1"/>
</dbReference>